<reference evidence="1" key="2">
    <citation type="submission" date="2021-04" db="EMBL/GenBank/DDBJ databases">
        <authorList>
            <person name="Gilroy R."/>
        </authorList>
    </citation>
    <scope>NUCLEOTIDE SEQUENCE</scope>
    <source>
        <strain evidence="1">ChiW19-954</strain>
    </source>
</reference>
<evidence type="ECO:0000313" key="1">
    <source>
        <dbReference type="EMBL" id="HJC35348.1"/>
    </source>
</evidence>
<proteinExistence type="predicted"/>
<gene>
    <name evidence="1" type="ORF">H9758_12305</name>
</gene>
<reference evidence="1" key="1">
    <citation type="journal article" date="2021" name="PeerJ">
        <title>Extensive microbial diversity within the chicken gut microbiome revealed by metagenomics and culture.</title>
        <authorList>
            <person name="Gilroy R."/>
            <person name="Ravi A."/>
            <person name="Getino M."/>
            <person name="Pursley I."/>
            <person name="Horton D.L."/>
            <person name="Alikhan N.F."/>
            <person name="Baker D."/>
            <person name="Gharbi K."/>
            <person name="Hall N."/>
            <person name="Watson M."/>
            <person name="Adriaenssens E.M."/>
            <person name="Foster-Nyarko E."/>
            <person name="Jarju S."/>
            <person name="Secka A."/>
            <person name="Antonio M."/>
            <person name="Oren A."/>
            <person name="Chaudhuri R.R."/>
            <person name="La Ragione R."/>
            <person name="Hildebrand F."/>
            <person name="Pallen M.J."/>
        </authorList>
    </citation>
    <scope>NUCLEOTIDE SEQUENCE</scope>
    <source>
        <strain evidence="1">ChiW19-954</strain>
    </source>
</reference>
<protein>
    <submittedName>
        <fullName evidence="1">DUF3990 domain-containing protein</fullName>
    </submittedName>
</protein>
<dbReference type="Pfam" id="PF13151">
    <property type="entry name" value="DUF3990"/>
    <property type="match status" value="1"/>
</dbReference>
<accession>A0A9D2NQ42</accession>
<dbReference type="EMBL" id="DWWO01000146">
    <property type="protein sequence ID" value="HJC35348.1"/>
    <property type="molecule type" value="Genomic_DNA"/>
</dbReference>
<name>A0A9D2NQ42_9FIRM</name>
<dbReference type="AlphaFoldDB" id="A0A9D2NQ42"/>
<dbReference type="InterPro" id="IPR025051">
    <property type="entry name" value="DUF3990"/>
</dbReference>
<evidence type="ECO:0000313" key="2">
    <source>
        <dbReference type="Proteomes" id="UP000823890"/>
    </source>
</evidence>
<organism evidence="1 2">
    <name type="scientific">Candidatus Mediterraneibacter faecipullorum</name>
    <dbReference type="NCBI Taxonomy" id="2838670"/>
    <lineage>
        <taxon>Bacteria</taxon>
        <taxon>Bacillati</taxon>
        <taxon>Bacillota</taxon>
        <taxon>Clostridia</taxon>
        <taxon>Lachnospirales</taxon>
        <taxon>Lachnospiraceae</taxon>
        <taxon>Mediterraneibacter</taxon>
    </lineage>
</organism>
<dbReference type="Proteomes" id="UP000823890">
    <property type="component" value="Unassembled WGS sequence"/>
</dbReference>
<comment type="caution">
    <text evidence="1">The sequence shown here is derived from an EMBL/GenBank/DDBJ whole genome shotgun (WGS) entry which is preliminary data.</text>
</comment>
<sequence length="163" mass="19157">MILFHGTTEIIEKPNVSFSKNYLDFGKGFYLTTYQKQAEKWALRKALRKQKSAIVNAYELSADLGTYKVLQFKQENEKWLDFVCACRKGDNIYKNYDIIIGAVANDDVFKTVDMYFRGIWSKKKALEELRYYKMNDQICIINQNVLDEKLVFQKAYQVSQNAK</sequence>